<evidence type="ECO:0000256" key="3">
    <source>
        <dbReference type="SAM" id="MobiDB-lite"/>
    </source>
</evidence>
<dbReference type="Proteomes" id="UP001437256">
    <property type="component" value="Unassembled WGS sequence"/>
</dbReference>
<evidence type="ECO:0000313" key="5">
    <source>
        <dbReference type="EMBL" id="KAL0062485.1"/>
    </source>
</evidence>
<gene>
    <name evidence="5" type="ORF">AAF712_010618</name>
</gene>
<organism evidence="5 6">
    <name type="scientific">Marasmius tenuissimus</name>
    <dbReference type="NCBI Taxonomy" id="585030"/>
    <lineage>
        <taxon>Eukaryota</taxon>
        <taxon>Fungi</taxon>
        <taxon>Dikarya</taxon>
        <taxon>Basidiomycota</taxon>
        <taxon>Agaricomycotina</taxon>
        <taxon>Agaricomycetes</taxon>
        <taxon>Agaricomycetidae</taxon>
        <taxon>Agaricales</taxon>
        <taxon>Marasmiineae</taxon>
        <taxon>Marasmiaceae</taxon>
        <taxon>Marasmius</taxon>
    </lineage>
</organism>
<evidence type="ECO:0000256" key="2">
    <source>
        <dbReference type="SAM" id="Coils"/>
    </source>
</evidence>
<reference evidence="5 6" key="1">
    <citation type="submission" date="2024-05" db="EMBL/GenBank/DDBJ databases">
        <title>A draft genome resource for the thread blight pathogen Marasmius tenuissimus strain MS-2.</title>
        <authorList>
            <person name="Yulfo-Soto G.E."/>
            <person name="Baruah I.K."/>
            <person name="Amoako-Attah I."/>
            <person name="Bukari Y."/>
            <person name="Meinhardt L.W."/>
            <person name="Bailey B.A."/>
            <person name="Cohen S.P."/>
        </authorList>
    </citation>
    <scope>NUCLEOTIDE SEQUENCE [LARGE SCALE GENOMIC DNA]</scope>
    <source>
        <strain evidence="5 6">MS-2</strain>
    </source>
</reference>
<evidence type="ECO:0000256" key="1">
    <source>
        <dbReference type="PROSITE-ProRule" id="PRU00175"/>
    </source>
</evidence>
<protein>
    <recommendedName>
        <fullName evidence="4">RING-type domain-containing protein</fullName>
    </recommendedName>
</protein>
<keyword evidence="1" id="KW-0862">Zinc</keyword>
<feature type="compositionally biased region" description="Polar residues" evidence="3">
    <location>
        <begin position="284"/>
        <end position="296"/>
    </location>
</feature>
<proteinExistence type="predicted"/>
<keyword evidence="6" id="KW-1185">Reference proteome</keyword>
<evidence type="ECO:0000313" key="6">
    <source>
        <dbReference type="Proteomes" id="UP001437256"/>
    </source>
</evidence>
<name>A0ABR2ZME5_9AGAR</name>
<dbReference type="InterPro" id="IPR013083">
    <property type="entry name" value="Znf_RING/FYVE/PHD"/>
</dbReference>
<keyword evidence="2" id="KW-0175">Coiled coil</keyword>
<dbReference type="SUPFAM" id="SSF57850">
    <property type="entry name" value="RING/U-box"/>
    <property type="match status" value="1"/>
</dbReference>
<dbReference type="InterPro" id="IPR001841">
    <property type="entry name" value="Znf_RING"/>
</dbReference>
<dbReference type="EMBL" id="JBBXMP010000103">
    <property type="protein sequence ID" value="KAL0062485.1"/>
    <property type="molecule type" value="Genomic_DNA"/>
</dbReference>
<keyword evidence="1" id="KW-0479">Metal-binding</keyword>
<accession>A0ABR2ZME5</accession>
<sequence>MILFICDICQDDKSLDDFTFEAACGHGFCKNCSEETKSRENCSLCRKPKLKNVPPHRVYLTPSTSAIEDQATSLTNSLSALDSNSTPRRFQNVATKTRVISARLDSEGDTASKLLDAAKGMEERLQYFAQQLQLERDEKKALQEKVDLWHSRIIQAGAQERENTCLKASIRESKQDIAHLQTENNNLARHIDAMRKEQEKLQGTNSRHGKAAVEKDELIEELTHAKEEAEKKVQRIYLLCHPPAHKDHQNRLFKQKLKALTSSKSSRTPTDHANDSLLVDYSDTVRQPSLRPTLQH</sequence>
<dbReference type="SMART" id="SM00184">
    <property type="entry name" value="RING"/>
    <property type="match status" value="1"/>
</dbReference>
<keyword evidence="1" id="KW-0863">Zinc-finger</keyword>
<evidence type="ECO:0000259" key="4">
    <source>
        <dbReference type="PROSITE" id="PS50089"/>
    </source>
</evidence>
<dbReference type="PROSITE" id="PS50089">
    <property type="entry name" value="ZF_RING_2"/>
    <property type="match status" value="1"/>
</dbReference>
<feature type="region of interest" description="Disordered" evidence="3">
    <location>
        <begin position="259"/>
        <end position="296"/>
    </location>
</feature>
<comment type="caution">
    <text evidence="5">The sequence shown here is derived from an EMBL/GenBank/DDBJ whole genome shotgun (WGS) entry which is preliminary data.</text>
</comment>
<dbReference type="Gene3D" id="3.30.40.10">
    <property type="entry name" value="Zinc/RING finger domain, C3HC4 (zinc finger)"/>
    <property type="match status" value="1"/>
</dbReference>
<feature type="domain" description="RING-type" evidence="4">
    <location>
        <begin position="6"/>
        <end position="46"/>
    </location>
</feature>
<feature type="coiled-coil region" evidence="2">
    <location>
        <begin position="170"/>
        <end position="239"/>
    </location>
</feature>